<evidence type="ECO:0000256" key="1">
    <source>
        <dbReference type="ARBA" id="ARBA00004340"/>
    </source>
</evidence>
<name>A0A329ST10_9STRA</name>
<dbReference type="Proteomes" id="UP000736787">
    <property type="component" value="Unassembled WGS sequence"/>
</dbReference>
<evidence type="ECO:0000313" key="10">
    <source>
        <dbReference type="EMBL" id="RAW40103.1"/>
    </source>
</evidence>
<reference evidence="10 11" key="1">
    <citation type="submission" date="2018-01" db="EMBL/GenBank/DDBJ databases">
        <title>Draft genome of the strawberry crown rot pathogen Phytophthora cactorum.</title>
        <authorList>
            <person name="Armitage A.D."/>
            <person name="Lysoe E."/>
            <person name="Nellist C.F."/>
            <person name="Harrison R.J."/>
            <person name="Brurberg M.B."/>
        </authorList>
    </citation>
    <scope>NUCLEOTIDE SEQUENCE [LARGE SCALE GENOMIC DNA]</scope>
    <source>
        <strain evidence="10 11">10300</strain>
    </source>
</reference>
<reference evidence="5" key="2">
    <citation type="submission" date="2018-10" db="EMBL/GenBank/DDBJ databases">
        <title>Effector identification in a new, highly contiguous assembly of the strawberry crown rot pathogen Phytophthora cactorum.</title>
        <authorList>
            <person name="Armitage A.D."/>
            <person name="Nellist C.F."/>
            <person name="Bates H."/>
            <person name="Vickerstaff R.J."/>
            <person name="Harrison R.J."/>
        </authorList>
    </citation>
    <scope>NUCLEOTIDE SEQUENCE</scope>
    <source>
        <strain evidence="5">15-7</strain>
        <strain evidence="6">4032</strain>
        <strain evidence="7">4040</strain>
        <strain evidence="8">P415</strain>
        <strain evidence="9">P421</strain>
    </source>
</reference>
<accession>A0A329ST10</accession>
<organism evidence="10 11">
    <name type="scientific">Phytophthora cactorum</name>
    <dbReference type="NCBI Taxonomy" id="29920"/>
    <lineage>
        <taxon>Eukaryota</taxon>
        <taxon>Sar</taxon>
        <taxon>Stramenopiles</taxon>
        <taxon>Oomycota</taxon>
        <taxon>Peronosporomycetes</taxon>
        <taxon>Peronosporales</taxon>
        <taxon>Peronosporaceae</taxon>
        <taxon>Phytophthora</taxon>
    </lineage>
</organism>
<evidence type="ECO:0000313" key="5">
    <source>
        <dbReference type="EMBL" id="KAG2814731.1"/>
    </source>
</evidence>
<sequence>MVKLLYAIVGAAERVFPVDIDKSLSVDHLKEAIKAMNENVLKDIDASKLQLFLAKTKEGTWLPEDDALLRWSW</sequence>
<dbReference type="GO" id="GO:0043657">
    <property type="term" value="C:host cell"/>
    <property type="evidence" value="ECO:0007669"/>
    <property type="project" value="UniProtKB-SubCell"/>
</dbReference>
<dbReference type="EMBL" id="MJFZ01000053">
    <property type="protein sequence ID" value="RAW40103.1"/>
    <property type="molecule type" value="Genomic_DNA"/>
</dbReference>
<gene>
    <name evidence="10" type="ORF">PC110_g3681</name>
    <name evidence="5" type="ORF">PC113_g23281</name>
    <name evidence="6" type="ORF">PC115_g23252</name>
    <name evidence="7" type="ORF">PC117_g25969</name>
    <name evidence="8" type="ORF">PC118_g23390</name>
    <name evidence="9" type="ORF">PC129_g22976</name>
</gene>
<keyword evidence="3" id="KW-0964">Secreted</keyword>
<protein>
    <recommendedName>
        <fullName evidence="4">Crinkler effector protein N-terminal domain-containing protein</fullName>
    </recommendedName>
</protein>
<dbReference type="OrthoDB" id="167272at2759"/>
<evidence type="ECO:0000313" key="9">
    <source>
        <dbReference type="EMBL" id="KAG3203220.1"/>
    </source>
</evidence>
<dbReference type="EMBL" id="RCMI01002236">
    <property type="protein sequence ID" value="KAG2877823.1"/>
    <property type="molecule type" value="Genomic_DNA"/>
</dbReference>
<dbReference type="InterPro" id="IPR045379">
    <property type="entry name" value="Crinkler_N"/>
</dbReference>
<dbReference type="EMBL" id="RCML01002183">
    <property type="protein sequence ID" value="KAG2958694.1"/>
    <property type="molecule type" value="Genomic_DNA"/>
</dbReference>
<keyword evidence="11" id="KW-1185">Reference proteome</keyword>
<dbReference type="EMBL" id="RCMK01002199">
    <property type="protein sequence ID" value="KAG2883674.1"/>
    <property type="molecule type" value="Genomic_DNA"/>
</dbReference>
<dbReference type="EMBL" id="RCMV01002354">
    <property type="protein sequence ID" value="KAG3203220.1"/>
    <property type="molecule type" value="Genomic_DNA"/>
</dbReference>
<dbReference type="Proteomes" id="UP000760860">
    <property type="component" value="Unassembled WGS sequence"/>
</dbReference>
<evidence type="ECO:0000313" key="6">
    <source>
        <dbReference type="EMBL" id="KAG2877823.1"/>
    </source>
</evidence>
<evidence type="ECO:0000313" key="11">
    <source>
        <dbReference type="Proteomes" id="UP000251314"/>
    </source>
</evidence>
<feature type="domain" description="Crinkler effector protein N-terminal" evidence="4">
    <location>
        <begin position="2"/>
        <end position="67"/>
    </location>
</feature>
<dbReference type="VEuPathDB" id="FungiDB:PC110_g3681"/>
<evidence type="ECO:0000259" key="4">
    <source>
        <dbReference type="Pfam" id="PF20147"/>
    </source>
</evidence>
<evidence type="ECO:0000256" key="2">
    <source>
        <dbReference type="ARBA" id="ARBA00004613"/>
    </source>
</evidence>
<comment type="subcellular location">
    <subcellularLocation>
        <location evidence="1">Host cell</location>
    </subcellularLocation>
    <subcellularLocation>
        <location evidence="2">Secreted</location>
    </subcellularLocation>
</comment>
<evidence type="ECO:0000313" key="8">
    <source>
        <dbReference type="EMBL" id="KAG2958694.1"/>
    </source>
</evidence>
<dbReference type="Pfam" id="PF20147">
    <property type="entry name" value="Crinkler"/>
    <property type="match status" value="1"/>
</dbReference>
<dbReference type="Proteomes" id="UP000697107">
    <property type="component" value="Unassembled WGS sequence"/>
</dbReference>
<comment type="caution">
    <text evidence="10">The sequence shown here is derived from an EMBL/GenBank/DDBJ whole genome shotgun (WGS) entry which is preliminary data.</text>
</comment>
<dbReference type="Proteomes" id="UP000251314">
    <property type="component" value="Unassembled WGS sequence"/>
</dbReference>
<proteinExistence type="predicted"/>
<dbReference type="GO" id="GO:0005576">
    <property type="term" value="C:extracellular region"/>
    <property type="evidence" value="ECO:0007669"/>
    <property type="project" value="UniProtKB-SubCell"/>
</dbReference>
<evidence type="ECO:0000313" key="7">
    <source>
        <dbReference type="EMBL" id="KAG2883674.1"/>
    </source>
</evidence>
<dbReference type="AlphaFoldDB" id="A0A329ST10"/>
<dbReference type="Proteomes" id="UP000774804">
    <property type="component" value="Unassembled WGS sequence"/>
</dbReference>
<dbReference type="Proteomes" id="UP000735874">
    <property type="component" value="Unassembled WGS sequence"/>
</dbReference>
<evidence type="ECO:0000256" key="3">
    <source>
        <dbReference type="ARBA" id="ARBA00022525"/>
    </source>
</evidence>
<dbReference type="EMBL" id="RCMG01002103">
    <property type="protein sequence ID" value="KAG2814731.1"/>
    <property type="molecule type" value="Genomic_DNA"/>
</dbReference>